<sequence>MIFEFVMKIFNYIIFHLMDIIMVVGICWGIGWIILFVRKRIKKIKERIKDEGDKEEM</sequence>
<accession>A0A0F9ETS5</accession>
<keyword evidence="1" id="KW-0472">Membrane</keyword>
<evidence type="ECO:0000313" key="2">
    <source>
        <dbReference type="EMBL" id="KKL77528.1"/>
    </source>
</evidence>
<dbReference type="AlphaFoldDB" id="A0A0F9ETS5"/>
<keyword evidence="1" id="KW-0812">Transmembrane</keyword>
<protein>
    <submittedName>
        <fullName evidence="2">Uncharacterized protein</fullName>
    </submittedName>
</protein>
<proteinExistence type="predicted"/>
<name>A0A0F9ETS5_9ZZZZ</name>
<reference evidence="2" key="1">
    <citation type="journal article" date="2015" name="Nature">
        <title>Complex archaea that bridge the gap between prokaryotes and eukaryotes.</title>
        <authorList>
            <person name="Spang A."/>
            <person name="Saw J.H."/>
            <person name="Jorgensen S.L."/>
            <person name="Zaremba-Niedzwiedzka K."/>
            <person name="Martijn J."/>
            <person name="Lind A.E."/>
            <person name="van Eijk R."/>
            <person name="Schleper C."/>
            <person name="Guy L."/>
            <person name="Ettema T.J."/>
        </authorList>
    </citation>
    <scope>NUCLEOTIDE SEQUENCE</scope>
</reference>
<feature type="transmembrane region" description="Helical" evidence="1">
    <location>
        <begin position="12"/>
        <end position="37"/>
    </location>
</feature>
<gene>
    <name evidence="2" type="ORF">LCGC14_2033960</name>
</gene>
<comment type="caution">
    <text evidence="2">The sequence shown here is derived from an EMBL/GenBank/DDBJ whole genome shotgun (WGS) entry which is preliminary data.</text>
</comment>
<dbReference type="EMBL" id="LAZR01023725">
    <property type="protein sequence ID" value="KKL77528.1"/>
    <property type="molecule type" value="Genomic_DNA"/>
</dbReference>
<keyword evidence="1" id="KW-1133">Transmembrane helix</keyword>
<evidence type="ECO:0000256" key="1">
    <source>
        <dbReference type="SAM" id="Phobius"/>
    </source>
</evidence>
<organism evidence="2">
    <name type="scientific">marine sediment metagenome</name>
    <dbReference type="NCBI Taxonomy" id="412755"/>
    <lineage>
        <taxon>unclassified sequences</taxon>
        <taxon>metagenomes</taxon>
        <taxon>ecological metagenomes</taxon>
    </lineage>
</organism>